<protein>
    <submittedName>
        <fullName evidence="1">Uncharacterized protein</fullName>
    </submittedName>
</protein>
<keyword evidence="2" id="KW-1185">Reference proteome</keyword>
<dbReference type="STRING" id="661478.OP10G_3541"/>
<dbReference type="HOGENOM" id="CLU_3200097_0_0_0"/>
<evidence type="ECO:0000313" key="2">
    <source>
        <dbReference type="Proteomes" id="UP000027982"/>
    </source>
</evidence>
<name>A0A068NYE3_FIMGI</name>
<accession>A0A068NYE3</accession>
<dbReference type="AlphaFoldDB" id="A0A068NYE3"/>
<evidence type="ECO:0000313" key="1">
    <source>
        <dbReference type="EMBL" id="AIE86909.1"/>
    </source>
</evidence>
<gene>
    <name evidence="1" type="ORF">OP10G_3541</name>
</gene>
<proteinExistence type="predicted"/>
<reference evidence="1 2" key="1">
    <citation type="journal article" date="2014" name="PLoS ONE">
        <title>The first complete genome sequence of the class fimbriimonadia in the phylum armatimonadetes.</title>
        <authorList>
            <person name="Hu Z.Y."/>
            <person name="Wang Y.Z."/>
            <person name="Im W.T."/>
            <person name="Wang S.Y."/>
            <person name="Zhao G.P."/>
            <person name="Zheng H.J."/>
            <person name="Quan Z.X."/>
        </authorList>
    </citation>
    <scope>NUCLEOTIDE SEQUENCE [LARGE SCALE GENOMIC DNA]</scope>
    <source>
        <strain evidence="1">Gsoil 348</strain>
    </source>
</reference>
<sequence>MDGDSHIGREARDAFRDQALLDHGIVTIRIALPTQWDWTSGTSDG</sequence>
<organism evidence="1 2">
    <name type="scientific">Fimbriimonas ginsengisoli Gsoil 348</name>
    <dbReference type="NCBI Taxonomy" id="661478"/>
    <lineage>
        <taxon>Bacteria</taxon>
        <taxon>Bacillati</taxon>
        <taxon>Armatimonadota</taxon>
        <taxon>Fimbriimonadia</taxon>
        <taxon>Fimbriimonadales</taxon>
        <taxon>Fimbriimonadaceae</taxon>
        <taxon>Fimbriimonas</taxon>
    </lineage>
</organism>
<dbReference type="KEGG" id="fgi:OP10G_3541"/>
<dbReference type="EMBL" id="CP007139">
    <property type="protein sequence ID" value="AIE86909.1"/>
    <property type="molecule type" value="Genomic_DNA"/>
</dbReference>
<dbReference type="Proteomes" id="UP000027982">
    <property type="component" value="Chromosome"/>
</dbReference>